<dbReference type="AlphaFoldDB" id="A0A5P8KA41"/>
<sequence length="172" mass="18162">MSSCADGAYAWSGVRQRTGLTALGEPVTFAKGTDSYETRLEPLDTEAVHRPTVTGAPRGVAPARVIKALGAHLKAEEPLAGPDEEEVPEETAFGWHAGELEGAYYLWQEIGFVDADFAYTCGDAEPVRGHVRTWEKAGQGFLSCDTPPDGEAGRVAAEKLCPAGSRAAAGEV</sequence>
<name>A0A5P8KA41_9ACTN</name>
<evidence type="ECO:0000313" key="1">
    <source>
        <dbReference type="EMBL" id="QFR00116.1"/>
    </source>
</evidence>
<gene>
    <name evidence="1" type="ORF">F9278_32610</name>
</gene>
<reference evidence="1 2" key="1">
    <citation type="submission" date="2019-10" db="EMBL/GenBank/DDBJ databases">
        <title>Streptomyces sp. strain GY16 isolated from leaves of Broussonetia papyrifera.</title>
        <authorList>
            <person name="Mo P."/>
        </authorList>
    </citation>
    <scope>NUCLEOTIDE SEQUENCE [LARGE SCALE GENOMIC DNA]</scope>
    <source>
        <strain evidence="1 2">GY16</strain>
    </source>
</reference>
<dbReference type="KEGG" id="sphv:F9278_32610"/>
<proteinExistence type="predicted"/>
<organism evidence="1 2">
    <name type="scientific">Streptomyces phaeolivaceus</name>
    <dbReference type="NCBI Taxonomy" id="2653200"/>
    <lineage>
        <taxon>Bacteria</taxon>
        <taxon>Bacillati</taxon>
        <taxon>Actinomycetota</taxon>
        <taxon>Actinomycetes</taxon>
        <taxon>Kitasatosporales</taxon>
        <taxon>Streptomycetaceae</taxon>
        <taxon>Streptomyces</taxon>
    </lineage>
</organism>
<dbReference type="Proteomes" id="UP000327294">
    <property type="component" value="Chromosome"/>
</dbReference>
<accession>A0A5P8KA41</accession>
<evidence type="ECO:0000313" key="2">
    <source>
        <dbReference type="Proteomes" id="UP000327294"/>
    </source>
</evidence>
<keyword evidence="2" id="KW-1185">Reference proteome</keyword>
<dbReference type="EMBL" id="CP045096">
    <property type="protein sequence ID" value="QFR00116.1"/>
    <property type="molecule type" value="Genomic_DNA"/>
</dbReference>
<protein>
    <submittedName>
        <fullName evidence="1">Uncharacterized protein</fullName>
    </submittedName>
</protein>
<dbReference type="RefSeq" id="WP_152171494.1">
    <property type="nucleotide sequence ID" value="NZ_CP045096.1"/>
</dbReference>